<evidence type="ECO:0000313" key="2">
    <source>
        <dbReference type="Proteomes" id="UP000095009"/>
    </source>
</evidence>
<dbReference type="EMBL" id="KV454414">
    <property type="protein sequence ID" value="ODQ63526.1"/>
    <property type="molecule type" value="Genomic_DNA"/>
</dbReference>
<protein>
    <submittedName>
        <fullName evidence="1">Uncharacterized protein</fullName>
    </submittedName>
</protein>
<name>A0A1E3PDP8_9ASCO</name>
<reference evidence="1 2" key="1">
    <citation type="journal article" date="2016" name="Proc. Natl. Acad. Sci. U.S.A.">
        <title>Comparative genomics of biotechnologically important yeasts.</title>
        <authorList>
            <person name="Riley R."/>
            <person name="Haridas S."/>
            <person name="Wolfe K.H."/>
            <person name="Lopes M.R."/>
            <person name="Hittinger C.T."/>
            <person name="Goeker M."/>
            <person name="Salamov A.A."/>
            <person name="Wisecaver J.H."/>
            <person name="Long T.M."/>
            <person name="Calvey C.H."/>
            <person name="Aerts A.L."/>
            <person name="Barry K.W."/>
            <person name="Choi C."/>
            <person name="Clum A."/>
            <person name="Coughlan A.Y."/>
            <person name="Deshpande S."/>
            <person name="Douglass A.P."/>
            <person name="Hanson S.J."/>
            <person name="Klenk H.-P."/>
            <person name="LaButti K.M."/>
            <person name="Lapidus A."/>
            <person name="Lindquist E.A."/>
            <person name="Lipzen A.M."/>
            <person name="Meier-Kolthoff J.P."/>
            <person name="Ohm R.A."/>
            <person name="Otillar R.P."/>
            <person name="Pangilinan J.L."/>
            <person name="Peng Y."/>
            <person name="Rokas A."/>
            <person name="Rosa C.A."/>
            <person name="Scheuner C."/>
            <person name="Sibirny A.A."/>
            <person name="Slot J.C."/>
            <person name="Stielow J.B."/>
            <person name="Sun H."/>
            <person name="Kurtzman C.P."/>
            <person name="Blackwell M."/>
            <person name="Grigoriev I.V."/>
            <person name="Jeffries T.W."/>
        </authorList>
    </citation>
    <scope>NUCLEOTIDE SEQUENCE [LARGE SCALE GENOMIC DNA]</scope>
    <source>
        <strain evidence="1 2">DSM 6958</strain>
    </source>
</reference>
<dbReference type="AlphaFoldDB" id="A0A1E3PDP8"/>
<sequence length="67" mass="7552">MSIMPSPLGLPLCGGIAALKFTTSAPFPGGFREQTVNVEWYFYCVTLKSLEFKRHFAVNCIQTYLLF</sequence>
<proteinExistence type="predicted"/>
<dbReference type="Proteomes" id="UP000095009">
    <property type="component" value="Unassembled WGS sequence"/>
</dbReference>
<gene>
    <name evidence="1" type="ORF">NADFUDRAFT_84191</name>
</gene>
<keyword evidence="2" id="KW-1185">Reference proteome</keyword>
<evidence type="ECO:0000313" key="1">
    <source>
        <dbReference type="EMBL" id="ODQ63526.1"/>
    </source>
</evidence>
<organism evidence="1 2">
    <name type="scientific">Nadsonia fulvescens var. elongata DSM 6958</name>
    <dbReference type="NCBI Taxonomy" id="857566"/>
    <lineage>
        <taxon>Eukaryota</taxon>
        <taxon>Fungi</taxon>
        <taxon>Dikarya</taxon>
        <taxon>Ascomycota</taxon>
        <taxon>Saccharomycotina</taxon>
        <taxon>Dipodascomycetes</taxon>
        <taxon>Dipodascales</taxon>
        <taxon>Dipodascales incertae sedis</taxon>
        <taxon>Nadsonia</taxon>
    </lineage>
</organism>
<accession>A0A1E3PDP8</accession>